<feature type="compositionally biased region" description="Acidic residues" evidence="1">
    <location>
        <begin position="229"/>
        <end position="259"/>
    </location>
</feature>
<evidence type="ECO:0000313" key="2">
    <source>
        <dbReference type="EMBL" id="KAG2530931.1"/>
    </source>
</evidence>
<reference evidence="6 7" key="2">
    <citation type="submission" date="2018-07" db="EMBL/GenBank/DDBJ databases">
        <title>Genome sequencing of oomycete isolates from Chile give support for New Zealand origin for Phytophthora kernoviae and make available the first Nothophytophthora sp. genome.</title>
        <authorList>
            <person name="Studholme D.J."/>
            <person name="Sanfuentes E."/>
            <person name="Panda P."/>
            <person name="Hill R."/>
            <person name="Sambles C."/>
            <person name="Grant M."/>
            <person name="Williams N.M."/>
            <person name="Mcdougal R.L."/>
        </authorList>
    </citation>
    <scope>NUCLEOTIDE SEQUENCE [LARGE SCALE GENOMIC DNA]</scope>
    <source>
        <strain evidence="4">Chile2</strain>
        <strain evidence="5">Chile4</strain>
    </source>
</reference>
<dbReference type="AlphaFoldDB" id="A0A421GZR5"/>
<feature type="compositionally biased region" description="Basic and acidic residues" evidence="1">
    <location>
        <begin position="1"/>
        <end position="11"/>
    </location>
</feature>
<evidence type="ECO:0000313" key="4">
    <source>
        <dbReference type="EMBL" id="RLN36711.1"/>
    </source>
</evidence>
<evidence type="ECO:0000313" key="3">
    <source>
        <dbReference type="EMBL" id="KAG2532028.1"/>
    </source>
</evidence>
<reference evidence="2" key="1">
    <citation type="journal article" date="2015" name="Genom Data">
        <title>Genome sequences of six Phytophthora species associated with forests in New Zealand.</title>
        <authorList>
            <person name="Studholme D.J."/>
            <person name="McDougal R.L."/>
            <person name="Sambles C."/>
            <person name="Hansen E."/>
            <person name="Hardy G."/>
            <person name="Grant M."/>
            <person name="Ganley R.J."/>
            <person name="Williams N.M."/>
        </authorList>
    </citation>
    <scope>NUCLEOTIDE SEQUENCE</scope>
    <source>
        <strain evidence="2">NZFS 2646</strain>
        <strain evidence="3">NZFS 3630</strain>
    </source>
</reference>
<dbReference type="Proteomes" id="UP000792063">
    <property type="component" value="Unassembled WGS sequence"/>
</dbReference>
<sequence>MDTLHAQKENVDTNVHSSGISTKMRLGGPDKFTTPKRGFVIHEDSKSGKKELKENSTKKRRVLGDISNKQQNHHSGSGSNGTPSVKKSGLGKSGGHSKKLKGLSEKKTTKTPLKPKTVHKTPLKSKSVMEVPKVEEVPDIEFAYGGLSSSKTDSAYLAGLHDELVRDLVNDKIPTLFDDFDPADSFTGWDDDREKAMLESGEPPSPWWSLSDLKSTKGLKEDVVKEEKQEQEENFGDDVPPPDELPDDPSNDFNDDGLLDDLLSVDVEAACTE</sequence>
<evidence type="ECO:0000313" key="6">
    <source>
        <dbReference type="Proteomes" id="UP000285624"/>
    </source>
</evidence>
<dbReference type="Proteomes" id="UP000285883">
    <property type="component" value="Unassembled WGS sequence"/>
</dbReference>
<gene>
    <name evidence="4" type="ORF">BBI17_001539</name>
    <name evidence="5" type="ORF">BBO99_00001709</name>
    <name evidence="2" type="ORF">JM16_001441</name>
    <name evidence="3" type="ORF">JM18_001522</name>
</gene>
<feature type="compositionally biased region" description="Polar residues" evidence="1">
    <location>
        <begin position="12"/>
        <end position="21"/>
    </location>
</feature>
<feature type="compositionally biased region" description="Basic and acidic residues" evidence="1">
    <location>
        <begin position="40"/>
        <end position="57"/>
    </location>
</feature>
<protein>
    <submittedName>
        <fullName evidence="5">Uncharacterized protein</fullName>
    </submittedName>
</protein>
<feature type="region of interest" description="Disordered" evidence="1">
    <location>
        <begin position="219"/>
        <end position="259"/>
    </location>
</feature>
<name>A0A421GZR5_9STRA</name>
<feature type="compositionally biased region" description="Basic and acidic residues" evidence="1">
    <location>
        <begin position="219"/>
        <end position="228"/>
    </location>
</feature>
<dbReference type="Proteomes" id="UP000285624">
    <property type="component" value="Unassembled WGS sequence"/>
</dbReference>
<dbReference type="EMBL" id="JPWV03000015">
    <property type="protein sequence ID" value="KAG2530931.1"/>
    <property type="molecule type" value="Genomic_DNA"/>
</dbReference>
<comment type="caution">
    <text evidence="5">The sequence shown here is derived from an EMBL/GenBank/DDBJ whole genome shotgun (WGS) entry which is preliminary data.</text>
</comment>
<reference evidence="2" key="3">
    <citation type="submission" date="2020-06" db="EMBL/GenBank/DDBJ databases">
        <authorList>
            <person name="Studholme D.J."/>
        </authorList>
    </citation>
    <scope>NUCLEOTIDE SEQUENCE</scope>
    <source>
        <strain evidence="2">NZFS 2646</strain>
        <strain evidence="3">NZFS 3630</strain>
    </source>
</reference>
<organism evidence="5 6">
    <name type="scientific">Phytophthora kernoviae</name>
    <dbReference type="NCBI Taxonomy" id="325452"/>
    <lineage>
        <taxon>Eukaryota</taxon>
        <taxon>Sar</taxon>
        <taxon>Stramenopiles</taxon>
        <taxon>Oomycota</taxon>
        <taxon>Peronosporomycetes</taxon>
        <taxon>Peronosporales</taxon>
        <taxon>Peronosporaceae</taxon>
        <taxon>Phytophthora</taxon>
    </lineage>
</organism>
<dbReference type="Proteomes" id="UP000785171">
    <property type="component" value="Unassembled WGS sequence"/>
</dbReference>
<keyword evidence="6" id="KW-1185">Reference proteome</keyword>
<dbReference type="EMBL" id="MAYM02000707">
    <property type="protein sequence ID" value="RLN36711.1"/>
    <property type="molecule type" value="Genomic_DNA"/>
</dbReference>
<evidence type="ECO:0000313" key="7">
    <source>
        <dbReference type="Proteomes" id="UP000285883"/>
    </source>
</evidence>
<evidence type="ECO:0000313" key="5">
    <source>
        <dbReference type="EMBL" id="RLN83902.1"/>
    </source>
</evidence>
<dbReference type="EMBL" id="JPWU03000014">
    <property type="protein sequence ID" value="KAG2532028.1"/>
    <property type="molecule type" value="Genomic_DNA"/>
</dbReference>
<feature type="region of interest" description="Disordered" evidence="1">
    <location>
        <begin position="1"/>
        <end position="125"/>
    </location>
</feature>
<proteinExistence type="predicted"/>
<accession>A0A421GZR5</accession>
<feature type="compositionally biased region" description="Polar residues" evidence="1">
    <location>
        <begin position="67"/>
        <end position="83"/>
    </location>
</feature>
<evidence type="ECO:0000256" key="1">
    <source>
        <dbReference type="SAM" id="MobiDB-lite"/>
    </source>
</evidence>
<dbReference type="EMBL" id="MBDN02000026">
    <property type="protein sequence ID" value="RLN83902.1"/>
    <property type="molecule type" value="Genomic_DNA"/>
</dbReference>